<organism evidence="2 3">
    <name type="scientific">Candidatus Korobacter versatilis</name>
    <dbReference type="NCBI Taxonomy" id="658062"/>
    <lineage>
        <taxon>Bacteria</taxon>
        <taxon>Pseudomonadati</taxon>
        <taxon>Acidobacteriota</taxon>
        <taxon>Terriglobia</taxon>
        <taxon>Terriglobales</taxon>
        <taxon>Candidatus Korobacteraceae</taxon>
        <taxon>Candidatus Korobacter</taxon>
    </lineage>
</organism>
<dbReference type="Proteomes" id="UP000779809">
    <property type="component" value="Unassembled WGS sequence"/>
</dbReference>
<accession>A0A932A8W4</accession>
<gene>
    <name evidence="2" type="ORF">HYX28_02980</name>
</gene>
<dbReference type="InterPro" id="IPR052912">
    <property type="entry name" value="UPF0111_domain"/>
</dbReference>
<dbReference type="PANTHER" id="PTHR37298">
    <property type="entry name" value="UPF0111 PROTEIN YKAA"/>
    <property type="match status" value="1"/>
</dbReference>
<dbReference type="InterPro" id="IPR038078">
    <property type="entry name" value="PhoU-like_sf"/>
</dbReference>
<protein>
    <submittedName>
        <fullName evidence="2">DUF47 domain-containing protein</fullName>
    </submittedName>
</protein>
<dbReference type="Gene3D" id="1.20.58.220">
    <property type="entry name" value="Phosphate transport system protein phou homolog 2, domain 2"/>
    <property type="match status" value="1"/>
</dbReference>
<dbReference type="AlphaFoldDB" id="A0A932A8W4"/>
<dbReference type="Pfam" id="PF01865">
    <property type="entry name" value="PhoU_div"/>
    <property type="match status" value="1"/>
</dbReference>
<evidence type="ECO:0000256" key="1">
    <source>
        <dbReference type="ARBA" id="ARBA00008591"/>
    </source>
</evidence>
<dbReference type="InterPro" id="IPR018445">
    <property type="entry name" value="Put_Phosphate_transp_reg"/>
</dbReference>
<comment type="caution">
    <text evidence="2">The sequence shown here is derived from an EMBL/GenBank/DDBJ whole genome shotgun (WGS) entry which is preliminary data.</text>
</comment>
<dbReference type="EMBL" id="JACPNR010000004">
    <property type="protein sequence ID" value="MBI2677724.1"/>
    <property type="molecule type" value="Genomic_DNA"/>
</dbReference>
<evidence type="ECO:0000313" key="2">
    <source>
        <dbReference type="EMBL" id="MBI2677724.1"/>
    </source>
</evidence>
<dbReference type="PANTHER" id="PTHR37298:SF1">
    <property type="entry name" value="UPF0111 PROTEIN YKAA"/>
    <property type="match status" value="1"/>
</dbReference>
<sequence length="204" mass="23296">MVRLVPRETKFFDMFAEMSNNLTEGARLLQKLLTDYQNVEVRVQQLKDIEHKGDDMTHSILTKLNQTFITPFDREDIHKLASTIDDVLDFVYAAGERLVMYKITHVPPDVAALADVVVKQCEQIGQACLKLEKQDRVLDYCVEINRLENEADRITRGAIAKLFETEKDPITLIKIKELYEVLETASDKAEDAANVLETIVLKNA</sequence>
<name>A0A932A8W4_9BACT</name>
<evidence type="ECO:0000313" key="3">
    <source>
        <dbReference type="Proteomes" id="UP000779809"/>
    </source>
</evidence>
<reference evidence="2" key="1">
    <citation type="submission" date="2020-07" db="EMBL/GenBank/DDBJ databases">
        <title>Huge and variable diversity of episymbiotic CPR bacteria and DPANN archaea in groundwater ecosystems.</title>
        <authorList>
            <person name="He C.Y."/>
            <person name="Keren R."/>
            <person name="Whittaker M."/>
            <person name="Farag I.F."/>
            <person name="Doudna J."/>
            <person name="Cate J.H.D."/>
            <person name="Banfield J.F."/>
        </authorList>
    </citation>
    <scope>NUCLEOTIDE SEQUENCE</scope>
    <source>
        <strain evidence="2">NC_groundwater_580_Pr5_B-0.1um_64_19</strain>
    </source>
</reference>
<comment type="similarity">
    <text evidence="1">Belongs to the UPF0111 family.</text>
</comment>
<proteinExistence type="inferred from homology"/>